<evidence type="ECO:0000259" key="2">
    <source>
        <dbReference type="Pfam" id="PF10021"/>
    </source>
</evidence>
<evidence type="ECO:0000256" key="1">
    <source>
        <dbReference type="SAM" id="MobiDB-lite"/>
    </source>
</evidence>
<feature type="domain" description="Microbial-type PARG catalytic" evidence="2">
    <location>
        <begin position="90"/>
        <end position="159"/>
    </location>
</feature>
<proteinExistence type="predicted"/>
<sequence>MSSTSRSNRVRPSEVAADTKKNFIPTVREQYAEIFPPYSTLYRQPNEQILIQRRTFNTRPPLFRFEAGDPVMRAIWYASMDTSERADGSRVRVPFICAANERRPGGDWETGCAGYEERLCRRSNLSATLSSPWPGTGETSNYPIPSTGSILSNSVVVCRGPHDRYEKLEAWYDVPVISTAPIRWPKLRDNGSKYSFSEERDMMREKMRGALRICLYNDYDRVVIGDFGLGNGSRNPPQEVAEMWRDVLLFDPDLRGQFAYVVFVFEEPAQSTMRFILEDLARKEHKRESTKGSSKGSSKGKSRSESHSSGSLLRKSSSVPTDMEIFAHIFDSREVGRVLSQPDPRYALNMITT</sequence>
<protein>
    <recommendedName>
        <fullName evidence="2">Microbial-type PARG catalytic domain-containing protein</fullName>
    </recommendedName>
</protein>
<dbReference type="OrthoDB" id="2440523at2759"/>
<dbReference type="InterPro" id="IPR043472">
    <property type="entry name" value="Macro_dom-like"/>
</dbReference>
<dbReference type="PANTHER" id="PTHR35596">
    <property type="entry name" value="DUF2263 DOMAIN-CONTAINING PROTEIN"/>
    <property type="match status" value="1"/>
</dbReference>
<dbReference type="OMA" id="MPWNAQL"/>
<dbReference type="PANTHER" id="PTHR35596:SF2">
    <property type="entry name" value="MICROBIAL-TYPE PARG CATALYTIC DOMAIN-CONTAINING PROTEIN"/>
    <property type="match status" value="1"/>
</dbReference>
<dbReference type="InterPro" id="IPR019261">
    <property type="entry name" value="PARG_cat_microbial"/>
</dbReference>
<dbReference type="AlphaFoldDB" id="A0A084QSU5"/>
<keyword evidence="4" id="KW-1185">Reference proteome</keyword>
<gene>
    <name evidence="3" type="ORF">S40285_05155</name>
</gene>
<dbReference type="Proteomes" id="UP000028524">
    <property type="component" value="Unassembled WGS sequence"/>
</dbReference>
<reference evidence="3 4" key="1">
    <citation type="journal article" date="2014" name="BMC Genomics">
        <title>Comparative genome sequencing reveals chemotype-specific gene clusters in the toxigenic black mold Stachybotrys.</title>
        <authorList>
            <person name="Semeiks J."/>
            <person name="Borek D."/>
            <person name="Otwinowski Z."/>
            <person name="Grishin N.V."/>
        </authorList>
    </citation>
    <scope>NUCLEOTIDE SEQUENCE [LARGE SCALE GENOMIC DNA]</scope>
    <source>
        <strain evidence="3 4">IBT 40285</strain>
    </source>
</reference>
<dbReference type="NCBIfam" id="TIGR02452">
    <property type="entry name" value="TIGR02452 family protein"/>
    <property type="match status" value="1"/>
</dbReference>
<feature type="compositionally biased region" description="Low complexity" evidence="1">
    <location>
        <begin position="307"/>
        <end position="316"/>
    </location>
</feature>
<dbReference type="Pfam" id="PF10021">
    <property type="entry name" value="PARG_cat_microb"/>
    <property type="match status" value="1"/>
</dbReference>
<dbReference type="HOGENOM" id="CLU_024412_1_0_1"/>
<organism evidence="3 4">
    <name type="scientific">Stachybotrys chlorohalonatus (strain IBT 40285)</name>
    <dbReference type="NCBI Taxonomy" id="1283841"/>
    <lineage>
        <taxon>Eukaryota</taxon>
        <taxon>Fungi</taxon>
        <taxon>Dikarya</taxon>
        <taxon>Ascomycota</taxon>
        <taxon>Pezizomycotina</taxon>
        <taxon>Sordariomycetes</taxon>
        <taxon>Hypocreomycetidae</taxon>
        <taxon>Hypocreales</taxon>
        <taxon>Stachybotryaceae</taxon>
        <taxon>Stachybotrys</taxon>
    </lineage>
</organism>
<dbReference type="STRING" id="1283841.A0A084QSU5"/>
<evidence type="ECO:0000313" key="4">
    <source>
        <dbReference type="Proteomes" id="UP000028524"/>
    </source>
</evidence>
<dbReference type="EMBL" id="KL660277">
    <property type="protein sequence ID" value="KFA67030.1"/>
    <property type="molecule type" value="Genomic_DNA"/>
</dbReference>
<dbReference type="InterPro" id="IPR012664">
    <property type="entry name" value="CHP02452"/>
</dbReference>
<evidence type="ECO:0000313" key="3">
    <source>
        <dbReference type="EMBL" id="KFA67030.1"/>
    </source>
</evidence>
<name>A0A084QSU5_STAC4</name>
<dbReference type="InParanoid" id="A0A084QSU5"/>
<feature type="region of interest" description="Disordered" evidence="1">
    <location>
        <begin position="286"/>
        <end position="316"/>
    </location>
</feature>
<accession>A0A084QSU5</accession>
<dbReference type="Gene3D" id="3.40.220.10">
    <property type="entry name" value="Leucine Aminopeptidase, subunit E, domain 1"/>
    <property type="match status" value="1"/>
</dbReference>